<dbReference type="InterPro" id="IPR011042">
    <property type="entry name" value="6-blade_b-propeller_TolB-like"/>
</dbReference>
<dbReference type="SUPFAM" id="SSF50978">
    <property type="entry name" value="WD40 repeat-like"/>
    <property type="match status" value="1"/>
</dbReference>
<dbReference type="InterPro" id="IPR036322">
    <property type="entry name" value="WD40_repeat_dom_sf"/>
</dbReference>
<dbReference type="InterPro" id="IPR011333">
    <property type="entry name" value="SKP1/BTB/POZ_sf"/>
</dbReference>
<dbReference type="SMART" id="SM00320">
    <property type="entry name" value="WD40"/>
    <property type="match status" value="6"/>
</dbReference>
<dbReference type="PROSITE" id="PS50294">
    <property type="entry name" value="WD_REPEATS_REGION"/>
    <property type="match status" value="5"/>
</dbReference>
<feature type="repeat" description="WD" evidence="5">
    <location>
        <begin position="1"/>
        <end position="36"/>
    </location>
</feature>
<dbReference type="OrthoDB" id="674604at2759"/>
<dbReference type="Pfam" id="PF00400">
    <property type="entry name" value="WD40"/>
    <property type="match status" value="5"/>
</dbReference>
<dbReference type="Gene3D" id="2.120.10.30">
    <property type="entry name" value="TolB, C-terminal domain"/>
    <property type="match status" value="2"/>
</dbReference>
<accession>A0A2J7ZLI9</accession>
<dbReference type="SUPFAM" id="SSF54695">
    <property type="entry name" value="POZ domain"/>
    <property type="match status" value="1"/>
</dbReference>
<proteinExistence type="predicted"/>
<comment type="caution">
    <text evidence="7">The sequence shown here is derived from an EMBL/GenBank/DDBJ whole genome shotgun (WGS) entry which is preliminary data.</text>
</comment>
<dbReference type="PROSITE" id="PS00678">
    <property type="entry name" value="WD_REPEATS_1"/>
    <property type="match status" value="3"/>
</dbReference>
<dbReference type="Gene3D" id="3.30.710.10">
    <property type="entry name" value="Potassium Channel Kv1.1, Chain A"/>
    <property type="match status" value="1"/>
</dbReference>
<dbReference type="InterPro" id="IPR020472">
    <property type="entry name" value="WD40_PAC1"/>
</dbReference>
<dbReference type="AlphaFoldDB" id="A0A2J7ZLI9"/>
<feature type="repeat" description="WD" evidence="5">
    <location>
        <begin position="37"/>
        <end position="78"/>
    </location>
</feature>
<feature type="domain" description="BTB" evidence="6">
    <location>
        <begin position="586"/>
        <end position="653"/>
    </location>
</feature>
<evidence type="ECO:0000256" key="4">
    <source>
        <dbReference type="ARBA" id="ARBA00023043"/>
    </source>
</evidence>
<evidence type="ECO:0000256" key="3">
    <source>
        <dbReference type="ARBA" id="ARBA00022737"/>
    </source>
</evidence>
<keyword evidence="8" id="KW-1185">Reference proteome</keyword>
<dbReference type="PANTHER" id="PTHR46231:SF1">
    <property type="entry name" value="ANKYRIN REPEAT AND BTB_POZ DOMAIN-CONTAINING PROTEIN 1"/>
    <property type="match status" value="1"/>
</dbReference>
<feature type="repeat" description="WD" evidence="5">
    <location>
        <begin position="121"/>
        <end position="162"/>
    </location>
</feature>
<dbReference type="InterPro" id="IPR001680">
    <property type="entry name" value="WD40_rpt"/>
</dbReference>
<keyword evidence="4" id="KW-0040">ANK repeat</keyword>
<dbReference type="PROSITE" id="PS50097">
    <property type="entry name" value="BTB"/>
    <property type="match status" value="1"/>
</dbReference>
<gene>
    <name evidence="7" type="ORF">TSOC_012991</name>
</gene>
<dbReference type="GO" id="GO:0000151">
    <property type="term" value="C:ubiquitin ligase complex"/>
    <property type="evidence" value="ECO:0007669"/>
    <property type="project" value="TreeGrafter"/>
</dbReference>
<dbReference type="PANTHER" id="PTHR46231">
    <property type="entry name" value="ANKYRIN REPEAT AND BTB/POZ DOMAIN-CONTAINING PROTEIN 1"/>
    <property type="match status" value="1"/>
</dbReference>
<dbReference type="EMBL" id="PGGS01001004">
    <property type="protein sequence ID" value="PNH01135.1"/>
    <property type="molecule type" value="Genomic_DNA"/>
</dbReference>
<feature type="non-terminal residue" evidence="7">
    <location>
        <position position="1"/>
    </location>
</feature>
<evidence type="ECO:0000256" key="2">
    <source>
        <dbReference type="ARBA" id="ARBA00022574"/>
    </source>
</evidence>
<dbReference type="SMART" id="SM00225">
    <property type="entry name" value="BTB"/>
    <property type="match status" value="1"/>
</dbReference>
<dbReference type="InterPro" id="IPR000210">
    <property type="entry name" value="BTB/POZ_dom"/>
</dbReference>
<dbReference type="PROSITE" id="PS50082">
    <property type="entry name" value="WD_REPEATS_2"/>
    <property type="match status" value="5"/>
</dbReference>
<evidence type="ECO:0000313" key="7">
    <source>
        <dbReference type="EMBL" id="PNH01135.1"/>
    </source>
</evidence>
<keyword evidence="3" id="KW-0677">Repeat</keyword>
<reference evidence="7 8" key="1">
    <citation type="journal article" date="2017" name="Mol. Biol. Evol.">
        <title>The 4-celled Tetrabaena socialis nuclear genome reveals the essential components for genetic control of cell number at the origin of multicellularity in the volvocine lineage.</title>
        <authorList>
            <person name="Featherston J."/>
            <person name="Arakaki Y."/>
            <person name="Hanschen E.R."/>
            <person name="Ferris P.J."/>
            <person name="Michod R.E."/>
            <person name="Olson B.J.S.C."/>
            <person name="Nozaki H."/>
            <person name="Durand P.M."/>
        </authorList>
    </citation>
    <scope>NUCLEOTIDE SEQUENCE [LARGE SCALE GENOMIC DNA]</scope>
    <source>
        <strain evidence="7 8">NIES-571</strain>
    </source>
</reference>
<evidence type="ECO:0000259" key="6">
    <source>
        <dbReference type="PROSITE" id="PS50097"/>
    </source>
</evidence>
<dbReference type="CDD" id="cd00200">
    <property type="entry name" value="WD40"/>
    <property type="match status" value="1"/>
</dbReference>
<dbReference type="GO" id="GO:0005737">
    <property type="term" value="C:cytoplasm"/>
    <property type="evidence" value="ECO:0007669"/>
    <property type="project" value="TreeGrafter"/>
</dbReference>
<dbReference type="Proteomes" id="UP000236333">
    <property type="component" value="Unassembled WGS sequence"/>
</dbReference>
<dbReference type="SUPFAM" id="SSF63829">
    <property type="entry name" value="Calcium-dependent phosphotriesterase"/>
    <property type="match status" value="1"/>
</dbReference>
<comment type="pathway">
    <text evidence="1">Protein modification; protein ubiquitination.</text>
</comment>
<dbReference type="InterPro" id="IPR015943">
    <property type="entry name" value="WD40/YVTN_repeat-like_dom_sf"/>
</dbReference>
<evidence type="ECO:0000313" key="8">
    <source>
        <dbReference type="Proteomes" id="UP000236333"/>
    </source>
</evidence>
<keyword evidence="2 5" id="KW-0853">WD repeat</keyword>
<dbReference type="Gene3D" id="2.130.10.10">
    <property type="entry name" value="YVTN repeat-like/Quinoprotein amine dehydrogenase"/>
    <property type="match status" value="2"/>
</dbReference>
<feature type="repeat" description="WD" evidence="5">
    <location>
        <begin position="79"/>
        <end position="120"/>
    </location>
</feature>
<feature type="repeat" description="WD" evidence="5">
    <location>
        <begin position="163"/>
        <end position="204"/>
    </location>
</feature>
<evidence type="ECO:0000256" key="1">
    <source>
        <dbReference type="ARBA" id="ARBA00004906"/>
    </source>
</evidence>
<dbReference type="PRINTS" id="PR00320">
    <property type="entry name" value="GPROTEINBRPT"/>
</dbReference>
<dbReference type="CDD" id="cd18186">
    <property type="entry name" value="BTB_POZ_ZBTB_KLHL-like"/>
    <property type="match status" value="1"/>
</dbReference>
<dbReference type="InterPro" id="IPR044515">
    <property type="entry name" value="ABTB1"/>
</dbReference>
<organism evidence="7 8">
    <name type="scientific">Tetrabaena socialis</name>
    <dbReference type="NCBI Taxonomy" id="47790"/>
    <lineage>
        <taxon>Eukaryota</taxon>
        <taxon>Viridiplantae</taxon>
        <taxon>Chlorophyta</taxon>
        <taxon>core chlorophytes</taxon>
        <taxon>Chlorophyceae</taxon>
        <taxon>CS clade</taxon>
        <taxon>Chlamydomonadales</taxon>
        <taxon>Tetrabaenaceae</taxon>
        <taxon>Tetrabaena</taxon>
    </lineage>
</organism>
<dbReference type="InterPro" id="IPR019775">
    <property type="entry name" value="WD40_repeat_CS"/>
</dbReference>
<sequence>VYAIAFNNPYGDKIVTGSFDKTCKLWDAYTGQLYYTLKGHQTEIVCLSFNPQSTIIATGSMDNTAKLWDVETGQERSTLLGHRAEIVSLGFNTGGDLVVTGSFDHDSRLWDVRTGQCVHVLSGHRGEVSSTQFNYAGTLVVSGSIDCTSRLWDVRSGRCLSVKQGHTDEVLDVAFDSAGTKFVSASADGTSRLYNTLTGVCQHTMVGHEGEISKVAFNPQPGEAPSTQTLVACVCELRPLSGADEISSLELGPALQLYSDPGGEPVAARLPCTAQDPVWDPYSSAVYMIVGQAIMRLSSDDTVTVVAGAVTEWGDADGPGRTAGFLSLRRLVCDGAGSLYVADDKCIRKLQLPGLETGSMAGQLDMQLRPEAVGGPAAALSAGSGPAGGALGGQATGLMDEALVSTLPFRAPDDIMGLAFDGGGSSGSLLFMTLTALYRLPLGDPSATPLLLAGAEGEASIVDGRGPVARFRSIWGIVLDGEGSVYAADLARDDTTALRRVTADGNVTTVVGGLEGSLGTPAILPNGCLALNEFDGDILHVLGLGLKLPRCHAARELLPTGPIGPSPRTLPADLRALLDRQPDSTADVAIVVGDRTFHAHRLLLSARSDYFQQRFGGGFADGSAQQLNLPDADPDAFEVALGWVYTDTADIPAALAAGVAELANRLQLPELCEQAVAVVEATVAASTVVGLLLWAEANEGRGPAFSELLSRLKAWYVGNHEAVLREAKEEVRLLAARNPDLMLELMCGMSTRPPKRTRTR</sequence>
<protein>
    <submittedName>
        <fullName evidence="7">Outer row dynein assembly protein 16</fullName>
    </submittedName>
</protein>
<evidence type="ECO:0000256" key="5">
    <source>
        <dbReference type="PROSITE-ProRule" id="PRU00221"/>
    </source>
</evidence>
<name>A0A2J7ZLI9_9CHLO</name>
<dbReference type="Pfam" id="PF00651">
    <property type="entry name" value="BTB"/>
    <property type="match status" value="1"/>
</dbReference>